<evidence type="ECO:0000256" key="2">
    <source>
        <dbReference type="ARBA" id="ARBA00022475"/>
    </source>
</evidence>
<feature type="transmembrane region" description="Helical" evidence="6">
    <location>
        <begin position="273"/>
        <end position="294"/>
    </location>
</feature>
<dbReference type="InterPro" id="IPR000620">
    <property type="entry name" value="EamA_dom"/>
</dbReference>
<feature type="transmembrane region" description="Helical" evidence="6">
    <location>
        <begin position="65"/>
        <end position="88"/>
    </location>
</feature>
<keyword evidence="4 6" id="KW-1133">Transmembrane helix</keyword>
<keyword evidence="2" id="KW-1003">Cell membrane</keyword>
<evidence type="ECO:0000256" key="3">
    <source>
        <dbReference type="ARBA" id="ARBA00022692"/>
    </source>
</evidence>
<name>A0A8B3DJ47_VIBHA</name>
<dbReference type="SUPFAM" id="SSF103481">
    <property type="entry name" value="Multidrug resistance efflux transporter EmrE"/>
    <property type="match status" value="2"/>
</dbReference>
<feature type="transmembrane region" description="Helical" evidence="6">
    <location>
        <begin position="122"/>
        <end position="140"/>
    </location>
</feature>
<evidence type="ECO:0000313" key="9">
    <source>
        <dbReference type="Proteomes" id="UP000253437"/>
    </source>
</evidence>
<keyword evidence="3 6" id="KW-0812">Transmembrane</keyword>
<proteinExistence type="predicted"/>
<dbReference type="GeneID" id="83585666"/>
<feature type="transmembrane region" description="Helical" evidence="6">
    <location>
        <begin position="176"/>
        <end position="200"/>
    </location>
</feature>
<evidence type="ECO:0000256" key="5">
    <source>
        <dbReference type="ARBA" id="ARBA00023136"/>
    </source>
</evidence>
<dbReference type="PANTHER" id="PTHR42920:SF5">
    <property type="entry name" value="EAMA DOMAIN-CONTAINING PROTEIN"/>
    <property type="match status" value="1"/>
</dbReference>
<dbReference type="GO" id="GO:0005886">
    <property type="term" value="C:plasma membrane"/>
    <property type="evidence" value="ECO:0007669"/>
    <property type="project" value="UniProtKB-SubCell"/>
</dbReference>
<comment type="subcellular location">
    <subcellularLocation>
        <location evidence="1">Cell membrane</location>
        <topology evidence="1">Multi-pass membrane protein</topology>
    </subcellularLocation>
</comment>
<comment type="caution">
    <text evidence="8">The sequence shown here is derived from an EMBL/GenBank/DDBJ whole genome shotgun (WGS) entry which is preliminary data.</text>
</comment>
<dbReference type="InterPro" id="IPR037185">
    <property type="entry name" value="EmrE-like"/>
</dbReference>
<gene>
    <name evidence="8" type="ORF">DS957_011550</name>
</gene>
<feature type="domain" description="EamA" evidence="7">
    <location>
        <begin position="150"/>
        <end position="289"/>
    </location>
</feature>
<feature type="transmembrane region" description="Helical" evidence="6">
    <location>
        <begin position="220"/>
        <end position="240"/>
    </location>
</feature>
<feature type="transmembrane region" description="Helical" evidence="6">
    <location>
        <begin position="35"/>
        <end position="53"/>
    </location>
</feature>
<evidence type="ECO:0000259" key="7">
    <source>
        <dbReference type="Pfam" id="PF00892"/>
    </source>
</evidence>
<feature type="transmembrane region" description="Helical" evidence="6">
    <location>
        <begin position="94"/>
        <end position="113"/>
    </location>
</feature>
<evidence type="ECO:0000313" key="8">
    <source>
        <dbReference type="EMBL" id="RIW13061.1"/>
    </source>
</evidence>
<protein>
    <submittedName>
        <fullName evidence="8">DMT family transporter</fullName>
    </submittedName>
</protein>
<reference evidence="8 9" key="1">
    <citation type="submission" date="2018-08" db="EMBL/GenBank/DDBJ databases">
        <title>Vibrio harveyi strains pathogenic to white snook Centropomus viridis Lockington (1877) and potential probiotic bacteria.</title>
        <authorList>
            <person name="Soto-Rodriguez S."/>
            <person name="Gomez-Gil B."/>
            <person name="Lozano-Olvera R."/>
        </authorList>
    </citation>
    <scope>NUCLEOTIDE SEQUENCE [LARGE SCALE GENOMIC DNA]</scope>
    <source>
        <strain evidence="8 9">CAIM 1508</strain>
    </source>
</reference>
<sequence>MALGYAAIITTLFLWSGFFLSLRGGAISALQPADIALTRFFIPALVLLPFVLKSMDKVRAVPNKYLIGIVIGSGLPYLLVAGTAMHFAPVAHGSALIPGTLPLFVSAIAVICYQQPLSQHRMVGLSAVLLGIMVFLLSNLGEEYNWAQLKGHLLFLVGSLMWAVFTISARVANLSAYVCAGFVSVISFALLIVAVGFGWLDSYLAITPITDWPWKELVGHLVLQGIGAGLLASFTFLYAIRTIGAEASAAFGSLTPVLATLLAMPVFNEQPDTLTWCALILVTCGSIVASNILMKQDPSQKYQPPVHR</sequence>
<dbReference type="InterPro" id="IPR051258">
    <property type="entry name" value="Diverse_Substrate_Transporter"/>
</dbReference>
<dbReference type="Pfam" id="PF00892">
    <property type="entry name" value="EamA"/>
    <property type="match status" value="1"/>
</dbReference>
<dbReference type="RefSeq" id="WP_009696230.1">
    <property type="nucleotide sequence ID" value="NZ_CAKMNG010000046.1"/>
</dbReference>
<keyword evidence="5 6" id="KW-0472">Membrane</keyword>
<evidence type="ECO:0000256" key="1">
    <source>
        <dbReference type="ARBA" id="ARBA00004651"/>
    </source>
</evidence>
<dbReference type="AlphaFoldDB" id="A0A8B3DJ47"/>
<dbReference type="Proteomes" id="UP000253437">
    <property type="component" value="Unassembled WGS sequence"/>
</dbReference>
<dbReference type="PANTHER" id="PTHR42920">
    <property type="entry name" value="OS03G0707200 PROTEIN-RELATED"/>
    <property type="match status" value="1"/>
</dbReference>
<organism evidence="8 9">
    <name type="scientific">Vibrio harveyi</name>
    <name type="common">Beneckea harveyi</name>
    <dbReference type="NCBI Taxonomy" id="669"/>
    <lineage>
        <taxon>Bacteria</taxon>
        <taxon>Pseudomonadati</taxon>
        <taxon>Pseudomonadota</taxon>
        <taxon>Gammaproteobacteria</taxon>
        <taxon>Vibrionales</taxon>
        <taxon>Vibrionaceae</taxon>
        <taxon>Vibrio</taxon>
    </lineage>
</organism>
<evidence type="ECO:0000256" key="6">
    <source>
        <dbReference type="SAM" id="Phobius"/>
    </source>
</evidence>
<dbReference type="EMBL" id="QOUW02000033">
    <property type="protein sequence ID" value="RIW13061.1"/>
    <property type="molecule type" value="Genomic_DNA"/>
</dbReference>
<feature type="transmembrane region" description="Helical" evidence="6">
    <location>
        <begin position="247"/>
        <end position="267"/>
    </location>
</feature>
<accession>A0A8B3DJ47</accession>
<evidence type="ECO:0000256" key="4">
    <source>
        <dbReference type="ARBA" id="ARBA00022989"/>
    </source>
</evidence>
<feature type="transmembrane region" description="Helical" evidence="6">
    <location>
        <begin position="152"/>
        <end position="169"/>
    </location>
</feature>